<organism evidence="2">
    <name type="scientific">Arundo donax</name>
    <name type="common">Giant reed</name>
    <name type="synonym">Donax arundinaceus</name>
    <dbReference type="NCBI Taxonomy" id="35708"/>
    <lineage>
        <taxon>Eukaryota</taxon>
        <taxon>Viridiplantae</taxon>
        <taxon>Streptophyta</taxon>
        <taxon>Embryophyta</taxon>
        <taxon>Tracheophyta</taxon>
        <taxon>Spermatophyta</taxon>
        <taxon>Magnoliopsida</taxon>
        <taxon>Liliopsida</taxon>
        <taxon>Poales</taxon>
        <taxon>Poaceae</taxon>
        <taxon>PACMAD clade</taxon>
        <taxon>Arundinoideae</taxon>
        <taxon>Arundineae</taxon>
        <taxon>Arundo</taxon>
    </lineage>
</organism>
<evidence type="ECO:0000256" key="1">
    <source>
        <dbReference type="SAM" id="Phobius"/>
    </source>
</evidence>
<dbReference type="AlphaFoldDB" id="A0A0A9BUC4"/>
<protein>
    <submittedName>
        <fullName evidence="2">Uncharacterized protein</fullName>
    </submittedName>
</protein>
<accession>A0A0A9BUC4</accession>
<feature type="transmembrane region" description="Helical" evidence="1">
    <location>
        <begin position="12"/>
        <end position="34"/>
    </location>
</feature>
<keyword evidence="1" id="KW-0472">Membrane</keyword>
<dbReference type="EMBL" id="GBRH01230301">
    <property type="protein sequence ID" value="JAD67594.1"/>
    <property type="molecule type" value="Transcribed_RNA"/>
</dbReference>
<name>A0A0A9BUC4_ARUDO</name>
<reference evidence="2" key="2">
    <citation type="journal article" date="2015" name="Data Brief">
        <title>Shoot transcriptome of the giant reed, Arundo donax.</title>
        <authorList>
            <person name="Barrero R.A."/>
            <person name="Guerrero F.D."/>
            <person name="Moolhuijzen P."/>
            <person name="Goolsby J.A."/>
            <person name="Tidwell J."/>
            <person name="Bellgard S.E."/>
            <person name="Bellgard M.I."/>
        </authorList>
    </citation>
    <scope>NUCLEOTIDE SEQUENCE</scope>
    <source>
        <tissue evidence="2">Shoot tissue taken approximately 20 cm above the soil surface</tissue>
    </source>
</reference>
<keyword evidence="1" id="KW-0812">Transmembrane</keyword>
<proteinExistence type="predicted"/>
<evidence type="ECO:0000313" key="2">
    <source>
        <dbReference type="EMBL" id="JAD67594.1"/>
    </source>
</evidence>
<sequence length="59" mass="6731">MPWKQARICNYANSPFCSFVTCIYVAVVPSLLVMTCSCVTTCKICCFQILLYFVFLSIF</sequence>
<keyword evidence="1" id="KW-1133">Transmembrane helix</keyword>
<reference evidence="2" key="1">
    <citation type="submission" date="2014-09" db="EMBL/GenBank/DDBJ databases">
        <authorList>
            <person name="Magalhaes I.L.F."/>
            <person name="Oliveira U."/>
            <person name="Santos F.R."/>
            <person name="Vidigal T.H.D.A."/>
            <person name="Brescovit A.D."/>
            <person name="Santos A.J."/>
        </authorList>
    </citation>
    <scope>NUCLEOTIDE SEQUENCE</scope>
    <source>
        <tissue evidence="2">Shoot tissue taken approximately 20 cm above the soil surface</tissue>
    </source>
</reference>